<evidence type="ECO:0000256" key="1">
    <source>
        <dbReference type="SAM" id="MobiDB-lite"/>
    </source>
</evidence>
<dbReference type="Proteomes" id="UP000005824">
    <property type="component" value="Unassembled WGS sequence"/>
</dbReference>
<reference evidence="2 3" key="1">
    <citation type="journal article" date="2011" name="J. Bacteriol.">
        <title>Genome sequence of Chthoniobacter flavus Ellin428, an aerobic heterotrophic soil bacterium.</title>
        <authorList>
            <person name="Kant R."/>
            <person name="van Passel M.W."/>
            <person name="Palva A."/>
            <person name="Lucas S."/>
            <person name="Lapidus A."/>
            <person name="Glavina Del Rio T."/>
            <person name="Dalin E."/>
            <person name="Tice H."/>
            <person name="Bruce D."/>
            <person name="Goodwin L."/>
            <person name="Pitluck S."/>
            <person name="Larimer F.W."/>
            <person name="Land M.L."/>
            <person name="Hauser L."/>
            <person name="Sangwan P."/>
            <person name="de Vos W.M."/>
            <person name="Janssen P.H."/>
            <person name="Smidt H."/>
        </authorList>
    </citation>
    <scope>NUCLEOTIDE SEQUENCE [LARGE SCALE GENOMIC DNA]</scope>
    <source>
        <strain evidence="2 3">Ellin428</strain>
    </source>
</reference>
<evidence type="ECO:0000313" key="2">
    <source>
        <dbReference type="EMBL" id="EDY18766.1"/>
    </source>
</evidence>
<evidence type="ECO:0000313" key="3">
    <source>
        <dbReference type="Proteomes" id="UP000005824"/>
    </source>
</evidence>
<feature type="region of interest" description="Disordered" evidence="1">
    <location>
        <begin position="1"/>
        <end position="21"/>
    </location>
</feature>
<dbReference type="InParanoid" id="B4D4G5"/>
<protein>
    <submittedName>
        <fullName evidence="2">Uncharacterized protein</fullName>
    </submittedName>
</protein>
<name>B4D4G5_9BACT</name>
<comment type="caution">
    <text evidence="2">The sequence shown here is derived from an EMBL/GenBank/DDBJ whole genome shotgun (WGS) entry which is preliminary data.</text>
</comment>
<dbReference type="EMBL" id="ABVL01000011">
    <property type="protein sequence ID" value="EDY18766.1"/>
    <property type="molecule type" value="Genomic_DNA"/>
</dbReference>
<gene>
    <name evidence="2" type="ORF">CfE428DRAFT_3803</name>
</gene>
<sequence length="41" mass="4379">MQSSSSARSFKPVLAGASPTSDANFLTSLVFHELGKRILNL</sequence>
<organism evidence="2 3">
    <name type="scientific">Chthoniobacter flavus Ellin428</name>
    <dbReference type="NCBI Taxonomy" id="497964"/>
    <lineage>
        <taxon>Bacteria</taxon>
        <taxon>Pseudomonadati</taxon>
        <taxon>Verrucomicrobiota</taxon>
        <taxon>Spartobacteria</taxon>
        <taxon>Chthoniobacterales</taxon>
        <taxon>Chthoniobacteraceae</taxon>
        <taxon>Chthoniobacter</taxon>
    </lineage>
</organism>
<accession>B4D4G5</accession>
<dbReference type="AlphaFoldDB" id="B4D4G5"/>
<proteinExistence type="predicted"/>
<keyword evidence="3" id="KW-1185">Reference proteome</keyword>